<feature type="domain" description="Surface lipoprotein assembly modifier N-terminal TPR repeats region" evidence="10">
    <location>
        <begin position="77"/>
        <end position="167"/>
    </location>
</feature>
<evidence type="ECO:0000256" key="5">
    <source>
        <dbReference type="ARBA" id="ARBA00023136"/>
    </source>
</evidence>
<keyword evidence="3" id="KW-0812">Transmembrane</keyword>
<dbReference type="SUPFAM" id="SSF48452">
    <property type="entry name" value="TPR-like"/>
    <property type="match status" value="1"/>
</dbReference>
<accession>A0AB39D3Z1</accession>
<dbReference type="Gene3D" id="1.25.40.10">
    <property type="entry name" value="Tetratricopeptide repeat domain"/>
    <property type="match status" value="1"/>
</dbReference>
<dbReference type="InterPro" id="IPR057556">
    <property type="entry name" value="TPR_Slam"/>
</dbReference>
<dbReference type="InterPro" id="IPR011990">
    <property type="entry name" value="TPR-like_helical_dom_sf"/>
</dbReference>
<dbReference type="AlphaFoldDB" id="A0AB39D3Z1"/>
<evidence type="ECO:0000256" key="4">
    <source>
        <dbReference type="ARBA" id="ARBA00022729"/>
    </source>
</evidence>
<keyword evidence="6" id="KW-0998">Cell outer membrane</keyword>
<comment type="subcellular location">
    <subcellularLocation>
        <location evidence="1">Cell outer membrane</location>
        <topology evidence="1">Multi-pass membrane protein</topology>
    </subcellularLocation>
</comment>
<dbReference type="RefSeq" id="WP_368646634.1">
    <property type="nucleotide sequence ID" value="NZ_CP158255.1"/>
</dbReference>
<feature type="signal peptide" evidence="8">
    <location>
        <begin position="1"/>
        <end position="28"/>
    </location>
</feature>
<dbReference type="Pfam" id="PF04575">
    <property type="entry name" value="SlipAM"/>
    <property type="match status" value="1"/>
</dbReference>
<comment type="similarity">
    <text evidence="7">Belongs to the Slam family.</text>
</comment>
<keyword evidence="2" id="KW-1134">Transmembrane beta strand</keyword>
<evidence type="ECO:0000256" key="2">
    <source>
        <dbReference type="ARBA" id="ARBA00022452"/>
    </source>
</evidence>
<dbReference type="GO" id="GO:0009279">
    <property type="term" value="C:cell outer membrane"/>
    <property type="evidence" value="ECO:0007669"/>
    <property type="project" value="UniProtKB-SubCell"/>
</dbReference>
<evidence type="ECO:0000259" key="10">
    <source>
        <dbReference type="Pfam" id="PF24575"/>
    </source>
</evidence>
<dbReference type="SUPFAM" id="SSF56935">
    <property type="entry name" value="Porins"/>
    <property type="match status" value="1"/>
</dbReference>
<organism evidence="11">
    <name type="scientific">Castellaniella ginsengisoli</name>
    <dbReference type="NCBI Taxonomy" id="546114"/>
    <lineage>
        <taxon>Bacteria</taxon>
        <taxon>Pseudomonadati</taxon>
        <taxon>Pseudomonadota</taxon>
        <taxon>Betaproteobacteria</taxon>
        <taxon>Burkholderiales</taxon>
        <taxon>Alcaligenaceae</taxon>
        <taxon>Castellaniella</taxon>
    </lineage>
</organism>
<evidence type="ECO:0000256" key="6">
    <source>
        <dbReference type="ARBA" id="ARBA00023237"/>
    </source>
</evidence>
<evidence type="ECO:0000256" key="3">
    <source>
        <dbReference type="ARBA" id="ARBA00022692"/>
    </source>
</evidence>
<feature type="chain" id="PRO_5044277576" evidence="8">
    <location>
        <begin position="29"/>
        <end position="496"/>
    </location>
</feature>
<feature type="domain" description="Surface lipoprotein assembly modifier C-terminal" evidence="9">
    <location>
        <begin position="197"/>
        <end position="496"/>
    </location>
</feature>
<evidence type="ECO:0000256" key="7">
    <source>
        <dbReference type="ARBA" id="ARBA00023609"/>
    </source>
</evidence>
<name>A0AB39D3Z1_9BURK</name>
<evidence type="ECO:0000256" key="8">
    <source>
        <dbReference type="SAM" id="SignalP"/>
    </source>
</evidence>
<sequence length="496" mass="55635">MTIRWTPLRFLPALLLACALLPSPPARADEDDTRYLLDQAGRIGRQRDGGAGALAPHPGGLVLTIEGQAYRVNPTLQDLEPALYVAINRGQWGEARALADSYRRLAGHKPHLVLLADGLAARAEGDYGRAIGLLEDARDAAPGDARTQMELARAYAEDGQDRESRALFEQAIGNSLPPDTRQLLQRYVDAVDRRGDWQGSIAVGRGHNDNINQANGFEQCSMYFLTLCLARLKLPDPIASSFTRYDLVLSRRIALAGHHNLLLRPVSYGTFYQETAPQGRAIEDYSQQTHVLYAGYQYADARQKFSLLPFMELYARDGHTHYQAPGLQAEWSRALTPGLRLTARASVKRYAYKEQDSRYFSDYTQKAAGLEIAWMPTAHTSLQAGIDFTRRKYPMPTESGKDLAVRAGVFHAFGQSGAFVNLLALYRVSRNDERDFFLGVRRRDEQQLYIATLGSTRLSVWGVHPELRFKHVVNHSNSIFYGYSQNEVSLQLRKNF</sequence>
<protein>
    <submittedName>
        <fullName evidence="11">Porin family protein</fullName>
    </submittedName>
</protein>
<proteinExistence type="inferred from homology"/>
<keyword evidence="4 8" id="KW-0732">Signal</keyword>
<evidence type="ECO:0000313" key="11">
    <source>
        <dbReference type="EMBL" id="XDJ49406.1"/>
    </source>
</evidence>
<dbReference type="EMBL" id="CP158255">
    <property type="protein sequence ID" value="XDJ49406.1"/>
    <property type="molecule type" value="Genomic_DNA"/>
</dbReference>
<reference evidence="11" key="1">
    <citation type="submission" date="2024-05" db="EMBL/GenBank/DDBJ databases">
        <authorList>
            <person name="Luo Y.-C."/>
            <person name="Nicholds J."/>
            <person name="Mortimer T."/>
            <person name="Maboni G."/>
        </authorList>
    </citation>
    <scope>NUCLEOTIDE SEQUENCE</scope>
    <source>
        <strain evidence="11">151108</strain>
    </source>
</reference>
<evidence type="ECO:0000256" key="1">
    <source>
        <dbReference type="ARBA" id="ARBA00004571"/>
    </source>
</evidence>
<dbReference type="Pfam" id="PF24575">
    <property type="entry name" value="TPR_Slam"/>
    <property type="match status" value="1"/>
</dbReference>
<evidence type="ECO:0000259" key="9">
    <source>
        <dbReference type="Pfam" id="PF04575"/>
    </source>
</evidence>
<dbReference type="InterPro" id="IPR007655">
    <property type="entry name" value="Slam_C"/>
</dbReference>
<keyword evidence="5" id="KW-0472">Membrane</keyword>
<gene>
    <name evidence="11" type="ORF">ABRZ09_09070</name>
</gene>